<evidence type="ECO:0000256" key="1">
    <source>
        <dbReference type="ARBA" id="ARBA00022574"/>
    </source>
</evidence>
<keyword evidence="1 3" id="KW-0853">WD repeat</keyword>
<dbReference type="SUPFAM" id="SSF55874">
    <property type="entry name" value="ATPase domain of HSP90 chaperone/DNA topoisomerase II/histidine kinase"/>
    <property type="match status" value="1"/>
</dbReference>
<keyword evidence="7" id="KW-1185">Reference proteome</keyword>
<feature type="repeat" description="WD" evidence="3">
    <location>
        <begin position="290"/>
        <end position="326"/>
    </location>
</feature>
<dbReference type="STRING" id="68775.A0A5C3LJ99"/>
<feature type="region of interest" description="Disordered" evidence="4">
    <location>
        <begin position="1799"/>
        <end position="1819"/>
    </location>
</feature>
<dbReference type="Gene3D" id="2.130.10.10">
    <property type="entry name" value="YVTN repeat-like/Quinoprotein amine dehydrogenase"/>
    <property type="match status" value="3"/>
</dbReference>
<dbReference type="NCBIfam" id="NF047352">
    <property type="entry name" value="P_loop_sacsin"/>
    <property type="match status" value="1"/>
</dbReference>
<dbReference type="PRINTS" id="PR00320">
    <property type="entry name" value="GPROTEINBRPT"/>
</dbReference>
<dbReference type="InterPro" id="IPR058210">
    <property type="entry name" value="SACS/Nov_dom"/>
</dbReference>
<dbReference type="SMART" id="SM00320">
    <property type="entry name" value="WD40"/>
    <property type="match status" value="7"/>
</dbReference>
<dbReference type="InterPro" id="IPR020472">
    <property type="entry name" value="WD40_PAC1"/>
</dbReference>
<reference evidence="6 7" key="1">
    <citation type="journal article" date="2019" name="Nat. Ecol. Evol.">
        <title>Megaphylogeny resolves global patterns of mushroom evolution.</title>
        <authorList>
            <person name="Varga T."/>
            <person name="Krizsan K."/>
            <person name="Foldi C."/>
            <person name="Dima B."/>
            <person name="Sanchez-Garcia M."/>
            <person name="Sanchez-Ramirez S."/>
            <person name="Szollosi G.J."/>
            <person name="Szarkandi J.G."/>
            <person name="Papp V."/>
            <person name="Albert L."/>
            <person name="Andreopoulos W."/>
            <person name="Angelini C."/>
            <person name="Antonin V."/>
            <person name="Barry K.W."/>
            <person name="Bougher N.L."/>
            <person name="Buchanan P."/>
            <person name="Buyck B."/>
            <person name="Bense V."/>
            <person name="Catcheside P."/>
            <person name="Chovatia M."/>
            <person name="Cooper J."/>
            <person name="Damon W."/>
            <person name="Desjardin D."/>
            <person name="Finy P."/>
            <person name="Geml J."/>
            <person name="Haridas S."/>
            <person name="Hughes K."/>
            <person name="Justo A."/>
            <person name="Karasinski D."/>
            <person name="Kautmanova I."/>
            <person name="Kiss B."/>
            <person name="Kocsube S."/>
            <person name="Kotiranta H."/>
            <person name="LaButti K.M."/>
            <person name="Lechner B.E."/>
            <person name="Liimatainen K."/>
            <person name="Lipzen A."/>
            <person name="Lukacs Z."/>
            <person name="Mihaltcheva S."/>
            <person name="Morgado L.N."/>
            <person name="Niskanen T."/>
            <person name="Noordeloos M.E."/>
            <person name="Ohm R.A."/>
            <person name="Ortiz-Santana B."/>
            <person name="Ovrebo C."/>
            <person name="Racz N."/>
            <person name="Riley R."/>
            <person name="Savchenko A."/>
            <person name="Shiryaev A."/>
            <person name="Soop K."/>
            <person name="Spirin V."/>
            <person name="Szebenyi C."/>
            <person name="Tomsovsky M."/>
            <person name="Tulloss R.E."/>
            <person name="Uehling J."/>
            <person name="Grigoriev I.V."/>
            <person name="Vagvolgyi C."/>
            <person name="Papp T."/>
            <person name="Martin F.M."/>
            <person name="Miettinen O."/>
            <person name="Hibbett D.S."/>
            <person name="Nagy L.G."/>
        </authorList>
    </citation>
    <scope>NUCLEOTIDE SEQUENCE [LARGE SCALE GENOMIC DNA]</scope>
    <source>
        <strain evidence="6 7">CBS 166.37</strain>
    </source>
</reference>
<dbReference type="InterPro" id="IPR036322">
    <property type="entry name" value="WD40_repeat_dom_sf"/>
</dbReference>
<evidence type="ECO:0000256" key="4">
    <source>
        <dbReference type="SAM" id="MobiDB-lite"/>
    </source>
</evidence>
<feature type="region of interest" description="Disordered" evidence="4">
    <location>
        <begin position="333"/>
        <end position="383"/>
    </location>
</feature>
<dbReference type="CDD" id="cd00200">
    <property type="entry name" value="WD40"/>
    <property type="match status" value="1"/>
</dbReference>
<dbReference type="Pfam" id="PF25794">
    <property type="entry name" value="SACS"/>
    <property type="match status" value="1"/>
</dbReference>
<dbReference type="EMBL" id="ML213653">
    <property type="protein sequence ID" value="TFK33184.1"/>
    <property type="molecule type" value="Genomic_DNA"/>
</dbReference>
<feature type="repeat" description="WD" evidence="3">
    <location>
        <begin position="114"/>
        <end position="145"/>
    </location>
</feature>
<evidence type="ECO:0000313" key="6">
    <source>
        <dbReference type="EMBL" id="TFK33184.1"/>
    </source>
</evidence>
<dbReference type="OrthoDB" id="10031156at2759"/>
<dbReference type="InterPro" id="IPR036890">
    <property type="entry name" value="HATPase_C_sf"/>
</dbReference>
<dbReference type="SUPFAM" id="SSF50978">
    <property type="entry name" value="WD40 repeat-like"/>
    <property type="match status" value="1"/>
</dbReference>
<dbReference type="PROSITE" id="PS50294">
    <property type="entry name" value="WD_REPEATS_REGION"/>
    <property type="match status" value="4"/>
</dbReference>
<dbReference type="Gene3D" id="3.30.565.10">
    <property type="entry name" value="Histidine kinase-like ATPase, C-terminal domain"/>
    <property type="match status" value="1"/>
</dbReference>
<sequence length="2059" mass="231862">MSGNFSHGASEDDPRLVRTLEAYTDTVHAVAYSPDGRHVLLGFDDDTTRIWDATTGEIVMRSLINEDGVNCAAYSPDGTRIASGCPRSIRIWDPNTGELVLQIPRYSLLSLCCIVYSPDGNRIAAGDSDGHIHVWNAVDGTKLWNIEAKPLKMVLMANNIRSIIFSLDGSRVITASGDSSIRMWSAETGIEVAEPLVHDGLAALGHCLAYSPDGKYVATGCMDGVRVWYIDAMKDTLGFLRGQIPFPQQVWSISFSPDGKYLASGCDDGTVQIWDIETGISVTGKFNCYSSVNCVCYSPDGRYIVSGSRDASIRIWDAEMSLTMTREDNWFLNQSASKPPTTQKSSFNQTKADPSARDKTFIQVPPLMEKKPQSSIRDESSHFRVASHSEVIQDYDDTPNPSTLLSRGSNLRGNQTDPELEANSLVVANHGPKEIQMDAFKVEDDVSLEIQMEEDVGVKQRELVDKILTRYPGAFTVFRELLQNADDAMSTTVEIRFETDMLEGEPEEKPFELKNARVTRWIFCNNGKPFTGDDWKRLKNIADGNPDENKVGAFGVGFYILFSVTDEPRVSSNGITQRFYWDKDLMRTQQLKNTASSSKWTTFDIPLKHHSPFSKMFEFVQFITSSIAFMSYLSRVSVYFNDVRIAEVTKDIGQQFPVAIPDGLKHMSPLQLMDMCTVNTKGAMQLYLSTRRLKQKMLDVTINALVHTCIYESSTAHAEIFGREHDETDEDSNLDKLKWLSRRKSTGTEFAEQSTLTLFTAEVTVIADEMFSDELKRRIKKRPPKYLSYDLVFTSHEAHLKTLNKSETHPFPCGSVFRELLTNLYEENTARIYIGHSTSQTTGIGGHMHSTRFISTVDRESIDLENHVISEWNKEMLYIGGLLCRIVYDTELRKLHYAWSLCDSDSTGARMAELTEEAMHITRFFTFHRSMPSYNVSNELRKAFFGCSDVNEHLLVLSTNGITSAGLVRSPDPRFAAFIRNQGVLPPGFSPKMQAYLTSTIPKIIKSISLGDVLNELKTRMLSAAEMASCLSWWIEIARGSSNLSHDRIRGFTTNLLGAARVSFSEELPEPICLGRIRNFLDRRGIGACIPVDSPLPQSTLPIAISSKLNPYDMVDIYHWTELSIIDWIEYTVQIQNVSYSGRSFILECLSSCWNHLSQGDITRISTVLKQYPCIPTSHGLQLPQDVYAPHLNFVPDIPIIQETGIHVEILAEIGVQCQISLKDILQRMEINAGWNMIFDIIQYFASMQLSPEDIDALKVARIFPEAGKRDRGNPRLIGELYVPRAVLSDMELPILEWPRDWDNMGKSESFLLAIGLQQYPSLDTIMALCSSSTSSIRSVALSHLLSNIKAGIYDNEYNPNRYSHLEFIPAIGPDGPCLGRFDQVVIDPKWSSLSFLIAQDITTAKILRVPERPLASALVSVLKKNPPANIETAAKCFTLLSEIRDFTTEEMAELSTVPMVPISPDSSNLHLSYEDSIRRVPPSECFLDRNDVSFVQLGLFHFVDFGEPGNQFLRICKIKNRPTAEDLAKALIRNPQRLLELSDHNADLFISELLNIALNYHEIPDETICEMRATPFLISICSSDKFSALDRADCKLQLRRAREIVIADDLQTEKLFQDHIWACPSKEDIIEEFYAYLGSPYLSTLLDEVIESKDVGAHDSPLAQKVHNCLSERVGLFLQGRTNVAGALSTLENQEFFVQACEKIKILKTVNLPYGMKPEFKACYSSAAVKSFGDGLIRIWIIEDFSCSDGWDQYEVAVGLCRLLCDRLKVHDSLLLHTILAMDVQILQRRGFDVERVRTNKQSQEQKSEGLDRYQRSTPSRTLSQFFSSKIFKIRPGSKIVRSKNGQGEGKVMISSSHDAYSQAEEALQKCGQEKGTIIKNRERHTTDNLDDTLAGGHFCTDVCSDLRNISTMGDIKIFTTSDNAKNKIPLDDKLSSDFITVIKAIAGVFKLKKEVIHVFYDKNTPDLVGFNRKNCVYVNLRHYEVHHASSSKTSKSKFNEDKWKQVYIAWYFNIAHEIAHNIEPSHNAIHESIFSALCQSRSLYFHEQLASFVQSDQ</sequence>
<evidence type="ECO:0000256" key="3">
    <source>
        <dbReference type="PROSITE-ProRule" id="PRU00221"/>
    </source>
</evidence>
<evidence type="ECO:0000256" key="2">
    <source>
        <dbReference type="ARBA" id="ARBA00022737"/>
    </source>
</evidence>
<gene>
    <name evidence="6" type="ORF">BDQ12DRAFT_738942</name>
</gene>
<dbReference type="PROSITE" id="PS50082">
    <property type="entry name" value="WD_REPEATS_2"/>
    <property type="match status" value="5"/>
</dbReference>
<proteinExistence type="predicted"/>
<name>A0A5C3LJ99_9AGAR</name>
<feature type="repeat" description="WD" evidence="3">
    <location>
        <begin position="250"/>
        <end position="284"/>
    </location>
</feature>
<dbReference type="InterPro" id="IPR015943">
    <property type="entry name" value="WD40/YVTN_repeat-like_dom_sf"/>
</dbReference>
<evidence type="ECO:0000259" key="5">
    <source>
        <dbReference type="Pfam" id="PF25794"/>
    </source>
</evidence>
<feature type="repeat" description="WD" evidence="3">
    <location>
        <begin position="20"/>
        <end position="61"/>
    </location>
</feature>
<dbReference type="PROSITE" id="PS00678">
    <property type="entry name" value="WD_REPEATS_1"/>
    <property type="match status" value="2"/>
</dbReference>
<protein>
    <recommendedName>
        <fullName evidence="5">Sacsin/Nov domain-containing protein</fullName>
    </recommendedName>
</protein>
<dbReference type="PANTHER" id="PTHR47839:SF1">
    <property type="entry name" value="DOMAIN PROTEIN, PUTATIVE (AFU_ORTHOLOGUE AFUA_6G04830)-RELATED"/>
    <property type="match status" value="1"/>
</dbReference>
<keyword evidence="2" id="KW-0677">Repeat</keyword>
<feature type="compositionally biased region" description="Basic and acidic residues" evidence="4">
    <location>
        <begin position="368"/>
        <end position="382"/>
    </location>
</feature>
<dbReference type="InterPro" id="IPR022155">
    <property type="entry name" value="DUF3684"/>
</dbReference>
<dbReference type="Proteomes" id="UP000308652">
    <property type="component" value="Unassembled WGS sequence"/>
</dbReference>
<feature type="non-terminal residue" evidence="6">
    <location>
        <position position="2059"/>
    </location>
</feature>
<feature type="compositionally biased region" description="Polar residues" evidence="4">
    <location>
        <begin position="333"/>
        <end position="352"/>
    </location>
</feature>
<dbReference type="InterPro" id="IPR019775">
    <property type="entry name" value="WD40_repeat_CS"/>
</dbReference>
<organism evidence="6 7">
    <name type="scientific">Crucibulum laeve</name>
    <dbReference type="NCBI Taxonomy" id="68775"/>
    <lineage>
        <taxon>Eukaryota</taxon>
        <taxon>Fungi</taxon>
        <taxon>Dikarya</taxon>
        <taxon>Basidiomycota</taxon>
        <taxon>Agaricomycotina</taxon>
        <taxon>Agaricomycetes</taxon>
        <taxon>Agaricomycetidae</taxon>
        <taxon>Agaricales</taxon>
        <taxon>Agaricineae</taxon>
        <taxon>Nidulariaceae</taxon>
        <taxon>Crucibulum</taxon>
    </lineage>
</organism>
<evidence type="ECO:0000313" key="7">
    <source>
        <dbReference type="Proteomes" id="UP000308652"/>
    </source>
</evidence>
<feature type="compositionally biased region" description="Basic and acidic residues" evidence="4">
    <location>
        <begin position="1799"/>
        <end position="1816"/>
    </location>
</feature>
<feature type="domain" description="Sacsin/Nov" evidence="5">
    <location>
        <begin position="464"/>
        <end position="579"/>
    </location>
</feature>
<dbReference type="Pfam" id="PF00400">
    <property type="entry name" value="WD40"/>
    <property type="match status" value="7"/>
</dbReference>
<dbReference type="Pfam" id="PF12449">
    <property type="entry name" value="DUF3684"/>
    <property type="match status" value="1"/>
</dbReference>
<accession>A0A5C3LJ99</accession>
<dbReference type="PANTHER" id="PTHR47839">
    <property type="entry name" value="DOMAIN PROTEIN, PUTATIVE (AFU_ORTHOLOGUE AFUA_6G04830)-RELATED"/>
    <property type="match status" value="1"/>
</dbReference>
<feature type="repeat" description="WD" evidence="3">
    <location>
        <begin position="153"/>
        <end position="194"/>
    </location>
</feature>
<dbReference type="InterPro" id="IPR001680">
    <property type="entry name" value="WD40_rpt"/>
</dbReference>